<evidence type="ECO:0000313" key="3">
    <source>
        <dbReference type="Proteomes" id="UP000789901"/>
    </source>
</evidence>
<proteinExistence type="predicted"/>
<gene>
    <name evidence="2" type="ORF">GMARGA_LOCUS42497</name>
</gene>
<dbReference type="Proteomes" id="UP000789901">
    <property type="component" value="Unassembled WGS sequence"/>
</dbReference>
<feature type="non-terminal residue" evidence="2">
    <location>
        <position position="148"/>
    </location>
</feature>
<name>A0ABN7XGZ2_GIGMA</name>
<keyword evidence="1" id="KW-0175">Coiled coil</keyword>
<evidence type="ECO:0000256" key="1">
    <source>
        <dbReference type="SAM" id="Coils"/>
    </source>
</evidence>
<sequence length="148" mass="17102">WVNFYSKPWIKASLNPAFSCIDINTWYMTPDNTNVAESCHANINRNGKALSLYNAILKAKQYDEQHFITCNIQNNYGISNSGKNQSIIAREKHLTEDSASQISTSLNHQEYQLTLKERELAIKERELKLEKEKLELEKLQRELSLNGL</sequence>
<keyword evidence="3" id="KW-1185">Reference proteome</keyword>
<reference evidence="2 3" key="1">
    <citation type="submission" date="2021-06" db="EMBL/GenBank/DDBJ databases">
        <authorList>
            <person name="Kallberg Y."/>
            <person name="Tangrot J."/>
            <person name="Rosling A."/>
        </authorList>
    </citation>
    <scope>NUCLEOTIDE SEQUENCE [LARGE SCALE GENOMIC DNA]</scope>
    <source>
        <strain evidence="2 3">120-4 pot B 10/14</strain>
    </source>
</reference>
<comment type="caution">
    <text evidence="2">The sequence shown here is derived from an EMBL/GenBank/DDBJ whole genome shotgun (WGS) entry which is preliminary data.</text>
</comment>
<feature type="coiled-coil region" evidence="1">
    <location>
        <begin position="113"/>
        <end position="142"/>
    </location>
</feature>
<evidence type="ECO:0000313" key="2">
    <source>
        <dbReference type="EMBL" id="CAG8853676.1"/>
    </source>
</evidence>
<feature type="non-terminal residue" evidence="2">
    <location>
        <position position="1"/>
    </location>
</feature>
<accession>A0ABN7XGZ2</accession>
<organism evidence="2 3">
    <name type="scientific">Gigaspora margarita</name>
    <dbReference type="NCBI Taxonomy" id="4874"/>
    <lineage>
        <taxon>Eukaryota</taxon>
        <taxon>Fungi</taxon>
        <taxon>Fungi incertae sedis</taxon>
        <taxon>Mucoromycota</taxon>
        <taxon>Glomeromycotina</taxon>
        <taxon>Glomeromycetes</taxon>
        <taxon>Diversisporales</taxon>
        <taxon>Gigasporaceae</taxon>
        <taxon>Gigaspora</taxon>
    </lineage>
</organism>
<protein>
    <submittedName>
        <fullName evidence="2">30975_t:CDS:1</fullName>
    </submittedName>
</protein>
<dbReference type="EMBL" id="CAJVQB010127573">
    <property type="protein sequence ID" value="CAG8853676.1"/>
    <property type="molecule type" value="Genomic_DNA"/>
</dbReference>